<dbReference type="InterPro" id="IPR004013">
    <property type="entry name" value="PHP_dom"/>
</dbReference>
<gene>
    <name evidence="2" type="ORF">BK138_00205</name>
</gene>
<dbReference type="PANTHER" id="PTHR42924:SF3">
    <property type="entry name" value="POLYMERASE_HISTIDINOL PHOSPHATASE N-TERMINAL DOMAIN-CONTAINING PROTEIN"/>
    <property type="match status" value="1"/>
</dbReference>
<accession>A0A1R1EZ92</accession>
<dbReference type="AlphaFoldDB" id="A0A1R1EZ92"/>
<sequence length="357" mass="39962">MNWMACELHTHTFHSDGSQSLKELAAGAKALGFDCIALTDHNTMSGLWNKDTVEQQTDMNIIQGMEWTTFFGHMVTLGVKDYIDWRPVGPGDIHAGLARVHEQGGIAGMAHPFRPGSPMCTGCYWEFELRDWNDLDYIEVWSTTFAPLKNNNARAFRLWTDKLNEGFRIAATSGRDWHRQEQTDEPLSVTYLLMEEHGGSITDKAVAALSAGRASVTLGPRLDLGVHFCGQHYVIGDAVPEGTSPDHTIELQAAADFEARKEHWELPEQIYTLRFHSNLGMVSEIPYAADSKGCNVTHSREGLRWVRAELWGTIRGVRTMIAFTNPIYFDEPGGAITRNDSTISTDHGTQRLYGYAR</sequence>
<keyword evidence="3" id="KW-1185">Reference proteome</keyword>
<dbReference type="EMBL" id="MRTP01000001">
    <property type="protein sequence ID" value="OMF57092.1"/>
    <property type="molecule type" value="Genomic_DNA"/>
</dbReference>
<evidence type="ECO:0000259" key="1">
    <source>
        <dbReference type="SMART" id="SM00481"/>
    </source>
</evidence>
<organism evidence="2 3">
    <name type="scientific">Paenibacillus rhizosphaerae</name>
    <dbReference type="NCBI Taxonomy" id="297318"/>
    <lineage>
        <taxon>Bacteria</taxon>
        <taxon>Bacillati</taxon>
        <taxon>Bacillota</taxon>
        <taxon>Bacilli</taxon>
        <taxon>Bacillales</taxon>
        <taxon>Paenibacillaceae</taxon>
        <taxon>Paenibacillus</taxon>
    </lineage>
</organism>
<name>A0A1R1EZ92_9BACL</name>
<dbReference type="InterPro" id="IPR052018">
    <property type="entry name" value="PHP_domain"/>
</dbReference>
<proteinExistence type="predicted"/>
<feature type="domain" description="Polymerase/histidinol phosphatase N-terminal" evidence="1">
    <location>
        <begin position="6"/>
        <end position="71"/>
    </location>
</feature>
<reference evidence="2 3" key="1">
    <citation type="submission" date="2016-11" db="EMBL/GenBank/DDBJ databases">
        <title>Paenibacillus species isolates.</title>
        <authorList>
            <person name="Beno S.M."/>
        </authorList>
    </citation>
    <scope>NUCLEOTIDE SEQUENCE [LARGE SCALE GENOMIC DNA]</scope>
    <source>
        <strain evidence="2 3">FSL R5-0378</strain>
    </source>
</reference>
<dbReference type="SMART" id="SM00481">
    <property type="entry name" value="POLIIIAc"/>
    <property type="match status" value="1"/>
</dbReference>
<dbReference type="Gene3D" id="3.20.20.140">
    <property type="entry name" value="Metal-dependent hydrolases"/>
    <property type="match status" value="1"/>
</dbReference>
<dbReference type="GO" id="GO:0035312">
    <property type="term" value="F:5'-3' DNA exonuclease activity"/>
    <property type="evidence" value="ECO:0007669"/>
    <property type="project" value="TreeGrafter"/>
</dbReference>
<dbReference type="PANTHER" id="PTHR42924">
    <property type="entry name" value="EXONUCLEASE"/>
    <property type="match status" value="1"/>
</dbReference>
<evidence type="ECO:0000313" key="2">
    <source>
        <dbReference type="EMBL" id="OMF57092.1"/>
    </source>
</evidence>
<dbReference type="STRING" id="297318.BK138_00205"/>
<dbReference type="SUPFAM" id="SSF89550">
    <property type="entry name" value="PHP domain-like"/>
    <property type="match status" value="1"/>
</dbReference>
<dbReference type="GO" id="GO:0004534">
    <property type="term" value="F:5'-3' RNA exonuclease activity"/>
    <property type="evidence" value="ECO:0007669"/>
    <property type="project" value="TreeGrafter"/>
</dbReference>
<protein>
    <submittedName>
        <fullName evidence="2">Histidinol-phosphatase</fullName>
    </submittedName>
</protein>
<dbReference type="InterPro" id="IPR003141">
    <property type="entry name" value="Pol/His_phosphatase_N"/>
</dbReference>
<dbReference type="NCBIfam" id="NF038032">
    <property type="entry name" value="CehA_McbA_metalo"/>
    <property type="match status" value="1"/>
</dbReference>
<comment type="caution">
    <text evidence="2">The sequence shown here is derived from an EMBL/GenBank/DDBJ whole genome shotgun (WGS) entry which is preliminary data.</text>
</comment>
<dbReference type="InterPro" id="IPR016195">
    <property type="entry name" value="Pol/histidinol_Pase-like"/>
</dbReference>
<dbReference type="Pfam" id="PF02811">
    <property type="entry name" value="PHP"/>
    <property type="match status" value="1"/>
</dbReference>
<evidence type="ECO:0000313" key="3">
    <source>
        <dbReference type="Proteomes" id="UP000187172"/>
    </source>
</evidence>
<dbReference type="RefSeq" id="WP_076164451.1">
    <property type="nucleotide sequence ID" value="NZ_MRTP01000001.1"/>
</dbReference>
<dbReference type="Proteomes" id="UP000187172">
    <property type="component" value="Unassembled WGS sequence"/>
</dbReference>